<dbReference type="SUPFAM" id="SSF49452">
    <property type="entry name" value="Starch-binding domain-like"/>
    <property type="match status" value="1"/>
</dbReference>
<protein>
    <recommendedName>
        <fullName evidence="4">Carboxypeptidase regulatory-like domain-containing protein</fullName>
    </recommendedName>
</protein>
<keyword evidence="1" id="KW-0472">Membrane</keyword>
<dbReference type="InterPro" id="IPR013783">
    <property type="entry name" value="Ig-like_fold"/>
</dbReference>
<organism evidence="2 3">
    <name type="scientific">Candidatus Berkelbacteria bacterium Licking1014_96</name>
    <dbReference type="NCBI Taxonomy" id="2017149"/>
    <lineage>
        <taxon>Bacteria</taxon>
        <taxon>Candidatus Berkelbacteria</taxon>
    </lineage>
</organism>
<evidence type="ECO:0008006" key="4">
    <source>
        <dbReference type="Google" id="ProtNLM"/>
    </source>
</evidence>
<name>A0A554LGW2_9BACT</name>
<dbReference type="Proteomes" id="UP000318296">
    <property type="component" value="Unassembled WGS sequence"/>
</dbReference>
<keyword evidence="1" id="KW-0812">Transmembrane</keyword>
<gene>
    <name evidence="2" type="ORF">CEN92_130</name>
</gene>
<comment type="caution">
    <text evidence="2">The sequence shown here is derived from an EMBL/GenBank/DDBJ whole genome shotgun (WGS) entry which is preliminary data.</text>
</comment>
<dbReference type="Gene3D" id="2.60.40.1120">
    <property type="entry name" value="Carboxypeptidase-like, regulatory domain"/>
    <property type="match status" value="1"/>
</dbReference>
<dbReference type="AlphaFoldDB" id="A0A554LGW2"/>
<dbReference type="SUPFAM" id="SSF49478">
    <property type="entry name" value="Cna protein B-type domain"/>
    <property type="match status" value="1"/>
</dbReference>
<proteinExistence type="predicted"/>
<keyword evidence="1" id="KW-1133">Transmembrane helix</keyword>
<feature type="transmembrane region" description="Helical" evidence="1">
    <location>
        <begin position="7"/>
        <end position="28"/>
    </location>
</feature>
<dbReference type="EMBL" id="VMGH01000017">
    <property type="protein sequence ID" value="TSC92108.1"/>
    <property type="molecule type" value="Genomic_DNA"/>
</dbReference>
<evidence type="ECO:0000313" key="2">
    <source>
        <dbReference type="EMBL" id="TSC92108.1"/>
    </source>
</evidence>
<dbReference type="InterPro" id="IPR013784">
    <property type="entry name" value="Carb-bd-like_fold"/>
</dbReference>
<dbReference type="GO" id="GO:0030246">
    <property type="term" value="F:carbohydrate binding"/>
    <property type="evidence" value="ECO:0007669"/>
    <property type="project" value="InterPro"/>
</dbReference>
<evidence type="ECO:0000313" key="3">
    <source>
        <dbReference type="Proteomes" id="UP000318296"/>
    </source>
</evidence>
<reference evidence="2 3" key="1">
    <citation type="submission" date="2017-07" db="EMBL/GenBank/DDBJ databases">
        <title>Mechanisms for carbon and nitrogen cycling indicate functional differentiation within the Candidate Phyla Radiation.</title>
        <authorList>
            <person name="Danczak R.E."/>
            <person name="Johnston M.D."/>
            <person name="Kenah C."/>
            <person name="Slattery M."/>
            <person name="Wrighton K.C."/>
            <person name="Wilkins M.J."/>
        </authorList>
    </citation>
    <scope>NUCLEOTIDE SEQUENCE [LARGE SCALE GENOMIC DNA]</scope>
    <source>
        <strain evidence="2">Licking1014_96</strain>
    </source>
</reference>
<evidence type="ECO:0000256" key="1">
    <source>
        <dbReference type="SAM" id="Phobius"/>
    </source>
</evidence>
<dbReference type="Gene3D" id="2.60.40.10">
    <property type="entry name" value="Immunoglobulins"/>
    <property type="match status" value="1"/>
</dbReference>
<sequence>MSKRGKIILASVIISIVVLIGGALIWLYPLGGLQLLADYVGPRAPYDLTQGDALSGPEIGVYLNSVNPNIPVEAGDKMSKYCTLLNVNPAFALAIAEADSSTGRAGVGMHHKNPGNTKISYGRLEELGIGHASYRAGQNFAAFDDWGDGFAAICVTLANYSYYNLSGNVNGILRTYAGNPNPNYYAGVNRLMDRLLANITVSGTVFEDGTAKTLKVGEADVVLKAADGSLLQALKTDANGAFNFGTLTRNSYTIEAAKEGYVNFIYVLSRPHQNNVLEMTLVSKTEILDPEKHPLLAGHGFIKGQVHQILIDPLRDKNIVLQATNLDTKQFYSTTADKNGNYIFYNVPKGNYTVEIQKEATPVTGFFYSKNVSLTTEGVLEADFYI</sequence>
<accession>A0A554LGW2</accession>